<dbReference type="GO" id="GO:0046872">
    <property type="term" value="F:metal ion binding"/>
    <property type="evidence" value="ECO:0007669"/>
    <property type="project" value="UniProtKB-KW"/>
</dbReference>
<dbReference type="Proteomes" id="UP000193498">
    <property type="component" value="Unassembled WGS sequence"/>
</dbReference>
<dbReference type="PANTHER" id="PTHR15822">
    <property type="entry name" value="TRAF AND TNF RECEPTOR-ASSOCIATED PROTEIN"/>
    <property type="match status" value="1"/>
</dbReference>
<evidence type="ECO:0000256" key="5">
    <source>
        <dbReference type="ARBA" id="ARBA00022723"/>
    </source>
</evidence>
<accession>A0A1Y1WZ17</accession>
<proteinExistence type="predicted"/>
<dbReference type="CDD" id="cd09080">
    <property type="entry name" value="TDP2"/>
    <property type="match status" value="1"/>
</dbReference>
<keyword evidence="4" id="KW-0540">Nuclease</keyword>
<keyword evidence="7" id="KW-0378">Hydrolase</keyword>
<dbReference type="STRING" id="1314790.A0A1Y1WZ17"/>
<evidence type="ECO:0000256" key="6">
    <source>
        <dbReference type="ARBA" id="ARBA00022763"/>
    </source>
</evidence>
<dbReference type="AlphaFoldDB" id="A0A1Y1WZ17"/>
<gene>
    <name evidence="12" type="ORF">K493DRAFT_308644</name>
</gene>
<name>A0A1Y1WZ17_9FUNG</name>
<keyword evidence="13" id="KW-1185">Reference proteome</keyword>
<organism evidence="12 13">
    <name type="scientific">Basidiobolus meristosporus CBS 931.73</name>
    <dbReference type="NCBI Taxonomy" id="1314790"/>
    <lineage>
        <taxon>Eukaryota</taxon>
        <taxon>Fungi</taxon>
        <taxon>Fungi incertae sedis</taxon>
        <taxon>Zoopagomycota</taxon>
        <taxon>Entomophthoromycotina</taxon>
        <taxon>Basidiobolomycetes</taxon>
        <taxon>Basidiobolales</taxon>
        <taxon>Basidiobolaceae</taxon>
        <taxon>Basidiobolus</taxon>
    </lineage>
</organism>
<evidence type="ECO:0000256" key="1">
    <source>
        <dbReference type="ARBA" id="ARBA00001936"/>
    </source>
</evidence>
<sequence length="295" mass="34004">MFIFSGDCWVPHKQNPTTQPRIYNQLSVVTYNIHFDERNYRTRMKAILQELKKQDADIVCLQEMIPLFLPVFLDDPWVQQCYLVSDNQGDTLAPYGVFAMTKLRDVQNRLRFVTLRSRMGRKLLLLENTINGRKINVATSHFESLGNSKRVRLEQFKHAIASLCDGVPESALLVGDFNMFDEREEDRIFPLHGFRDCWSLLRPNDLGHTMGINYPHPKYRPIRFDRVKLRNATDENVLTPLSIRTFGENAIDSTAAKLVYPSDHLGICALFSVKGRQTRNLCLASATKLLKMVAR</sequence>
<dbReference type="GO" id="GO:0004518">
    <property type="term" value="F:nuclease activity"/>
    <property type="evidence" value="ECO:0007669"/>
    <property type="project" value="UniProtKB-KW"/>
</dbReference>
<keyword evidence="8" id="KW-0460">Magnesium</keyword>
<evidence type="ECO:0000256" key="7">
    <source>
        <dbReference type="ARBA" id="ARBA00022801"/>
    </source>
</evidence>
<dbReference type="InterPro" id="IPR036691">
    <property type="entry name" value="Endo/exonu/phosph_ase_sf"/>
</dbReference>
<comment type="cofactor">
    <cofactor evidence="2">
        <name>Mg(2+)</name>
        <dbReference type="ChEBI" id="CHEBI:18420"/>
    </cofactor>
</comment>
<comment type="subcellular location">
    <subcellularLocation>
        <location evidence="3">Nucleus</location>
        <location evidence="3">PML body</location>
    </subcellularLocation>
</comment>
<protein>
    <submittedName>
        <fullName evidence="12">DNase I-like protein</fullName>
    </submittedName>
</protein>
<dbReference type="InParanoid" id="A0A1Y1WZ17"/>
<evidence type="ECO:0000256" key="9">
    <source>
        <dbReference type="ARBA" id="ARBA00023204"/>
    </source>
</evidence>
<feature type="domain" description="Endonuclease/exonuclease/phosphatase" evidence="11">
    <location>
        <begin position="29"/>
        <end position="264"/>
    </location>
</feature>
<keyword evidence="5" id="KW-0479">Metal-binding</keyword>
<dbReference type="Gene3D" id="3.60.10.10">
    <property type="entry name" value="Endonuclease/exonuclease/phosphatase"/>
    <property type="match status" value="1"/>
</dbReference>
<evidence type="ECO:0000256" key="2">
    <source>
        <dbReference type="ARBA" id="ARBA00001946"/>
    </source>
</evidence>
<dbReference type="InterPro" id="IPR051547">
    <property type="entry name" value="TDP2-like"/>
</dbReference>
<reference evidence="12 13" key="1">
    <citation type="submission" date="2016-07" db="EMBL/GenBank/DDBJ databases">
        <title>Pervasive Adenine N6-methylation of Active Genes in Fungi.</title>
        <authorList>
            <consortium name="DOE Joint Genome Institute"/>
            <person name="Mondo S.J."/>
            <person name="Dannebaum R.O."/>
            <person name="Kuo R.C."/>
            <person name="Labutti K."/>
            <person name="Haridas S."/>
            <person name="Kuo A."/>
            <person name="Salamov A."/>
            <person name="Ahrendt S.R."/>
            <person name="Lipzen A."/>
            <person name="Sullivan W."/>
            <person name="Andreopoulos W.B."/>
            <person name="Clum A."/>
            <person name="Lindquist E."/>
            <person name="Daum C."/>
            <person name="Ramamoorthy G.K."/>
            <person name="Gryganskyi A."/>
            <person name="Culley D."/>
            <person name="Magnuson J.K."/>
            <person name="James T.Y."/>
            <person name="O'Malley M.A."/>
            <person name="Stajich J.E."/>
            <person name="Spatafora J.W."/>
            <person name="Visel A."/>
            <person name="Grigoriev I.V."/>
        </authorList>
    </citation>
    <scope>NUCLEOTIDE SEQUENCE [LARGE SCALE GENOMIC DNA]</scope>
    <source>
        <strain evidence="12 13">CBS 931.73</strain>
    </source>
</reference>
<keyword evidence="10" id="KW-0539">Nucleus</keyword>
<dbReference type="OrthoDB" id="9975959at2759"/>
<evidence type="ECO:0000313" key="12">
    <source>
        <dbReference type="EMBL" id="ORX78801.1"/>
    </source>
</evidence>
<keyword evidence="9" id="KW-0234">DNA repair</keyword>
<dbReference type="GO" id="GO:0005737">
    <property type="term" value="C:cytoplasm"/>
    <property type="evidence" value="ECO:0007669"/>
    <property type="project" value="TreeGrafter"/>
</dbReference>
<evidence type="ECO:0000256" key="8">
    <source>
        <dbReference type="ARBA" id="ARBA00022842"/>
    </source>
</evidence>
<dbReference type="GO" id="GO:0006302">
    <property type="term" value="P:double-strand break repair"/>
    <property type="evidence" value="ECO:0007669"/>
    <property type="project" value="TreeGrafter"/>
</dbReference>
<comment type="cofactor">
    <cofactor evidence="1">
        <name>Mn(2+)</name>
        <dbReference type="ChEBI" id="CHEBI:29035"/>
    </cofactor>
</comment>
<dbReference type="PANTHER" id="PTHR15822:SF4">
    <property type="entry name" value="TYROSYL-DNA PHOSPHODIESTERASE 2"/>
    <property type="match status" value="1"/>
</dbReference>
<evidence type="ECO:0000313" key="13">
    <source>
        <dbReference type="Proteomes" id="UP000193498"/>
    </source>
</evidence>
<evidence type="ECO:0000256" key="10">
    <source>
        <dbReference type="ARBA" id="ARBA00023242"/>
    </source>
</evidence>
<dbReference type="GO" id="GO:0070260">
    <property type="term" value="F:5'-tyrosyl-DNA phosphodiesterase activity"/>
    <property type="evidence" value="ECO:0007669"/>
    <property type="project" value="TreeGrafter"/>
</dbReference>
<evidence type="ECO:0000256" key="3">
    <source>
        <dbReference type="ARBA" id="ARBA00004322"/>
    </source>
</evidence>
<evidence type="ECO:0000259" key="11">
    <source>
        <dbReference type="Pfam" id="PF03372"/>
    </source>
</evidence>
<dbReference type="InterPro" id="IPR005135">
    <property type="entry name" value="Endo/exonuclease/phosphatase"/>
</dbReference>
<dbReference type="SUPFAM" id="SSF56219">
    <property type="entry name" value="DNase I-like"/>
    <property type="match status" value="1"/>
</dbReference>
<keyword evidence="6" id="KW-0227">DNA damage</keyword>
<evidence type="ECO:0000256" key="4">
    <source>
        <dbReference type="ARBA" id="ARBA00022722"/>
    </source>
</evidence>
<comment type="caution">
    <text evidence="12">The sequence shown here is derived from an EMBL/GenBank/DDBJ whole genome shotgun (WGS) entry which is preliminary data.</text>
</comment>
<dbReference type="Pfam" id="PF03372">
    <property type="entry name" value="Exo_endo_phos"/>
    <property type="match status" value="1"/>
</dbReference>
<dbReference type="EMBL" id="MCFE01000811">
    <property type="protein sequence ID" value="ORX78801.1"/>
    <property type="molecule type" value="Genomic_DNA"/>
</dbReference>
<dbReference type="GO" id="GO:0003697">
    <property type="term" value="F:single-stranded DNA binding"/>
    <property type="evidence" value="ECO:0007669"/>
    <property type="project" value="TreeGrafter"/>
</dbReference>